<gene>
    <name evidence="2" type="ORF">Scinn_35240</name>
</gene>
<accession>A0ABQ3NMR2</accession>
<evidence type="ECO:0000313" key="2">
    <source>
        <dbReference type="EMBL" id="GHI14061.1"/>
    </source>
</evidence>
<evidence type="ECO:0000313" key="3">
    <source>
        <dbReference type="Proteomes" id="UP000660554"/>
    </source>
</evidence>
<comment type="caution">
    <text evidence="2">The sequence shown here is derived from an EMBL/GenBank/DDBJ whole genome shotgun (WGS) entry which is preliminary data.</text>
</comment>
<organism evidence="2 3">
    <name type="scientific">Streptomyces virginiae</name>
    <name type="common">Streptomyces cinnamonensis</name>
    <dbReference type="NCBI Taxonomy" id="1961"/>
    <lineage>
        <taxon>Bacteria</taxon>
        <taxon>Bacillati</taxon>
        <taxon>Actinomycetota</taxon>
        <taxon>Actinomycetes</taxon>
        <taxon>Kitasatosporales</taxon>
        <taxon>Streptomycetaceae</taxon>
        <taxon>Streptomyces</taxon>
    </lineage>
</organism>
<feature type="compositionally biased region" description="Polar residues" evidence="1">
    <location>
        <begin position="75"/>
        <end position="95"/>
    </location>
</feature>
<feature type="region of interest" description="Disordered" evidence="1">
    <location>
        <begin position="75"/>
        <end position="114"/>
    </location>
</feature>
<evidence type="ECO:0000256" key="1">
    <source>
        <dbReference type="SAM" id="MobiDB-lite"/>
    </source>
</evidence>
<name>A0ABQ3NMR2_STRVG</name>
<dbReference type="EMBL" id="BNDV01000008">
    <property type="protein sequence ID" value="GHI14061.1"/>
    <property type="molecule type" value="Genomic_DNA"/>
</dbReference>
<sequence length="114" mass="11903">MLEVGVVCHPGPACCAAAAARIRSPFWEGLPGPPQLPPGHAPALGNGIWRKELSCDSVAGTTLIMIVIGPKLNTPAQIGRNGTSAPRVSSFQRRTNPAGAGAWGQSRLAKRRSR</sequence>
<proteinExistence type="predicted"/>
<protein>
    <submittedName>
        <fullName evidence="2">Uncharacterized protein</fullName>
    </submittedName>
</protein>
<keyword evidence="3" id="KW-1185">Reference proteome</keyword>
<reference evidence="3" key="1">
    <citation type="submission" date="2020-09" db="EMBL/GenBank/DDBJ databases">
        <title>Whole genome shotgun sequence of Streptomyces cinnamonensis NBRC 15873.</title>
        <authorList>
            <person name="Komaki H."/>
            <person name="Tamura T."/>
        </authorList>
    </citation>
    <scope>NUCLEOTIDE SEQUENCE [LARGE SCALE GENOMIC DNA]</scope>
    <source>
        <strain evidence="3">NBRC 15873</strain>
    </source>
</reference>
<dbReference type="Proteomes" id="UP000660554">
    <property type="component" value="Unassembled WGS sequence"/>
</dbReference>